<name>A0A4Y6Q0M2_PERCE</name>
<organism evidence="2 3">
    <name type="scientific">Persicimonas caeni</name>
    <dbReference type="NCBI Taxonomy" id="2292766"/>
    <lineage>
        <taxon>Bacteria</taxon>
        <taxon>Deltaproteobacteria</taxon>
        <taxon>Bradymonadales</taxon>
        <taxon>Bradymonadaceae</taxon>
        <taxon>Persicimonas</taxon>
    </lineage>
</organism>
<dbReference type="InterPro" id="IPR005363">
    <property type="entry name" value="UPF0167"/>
</dbReference>
<accession>A0A4Y6Q0M2</accession>
<protein>
    <submittedName>
        <fullName evidence="2">CbrC family protein</fullName>
    </submittedName>
</protein>
<keyword evidence="3" id="KW-1185">Reference proteome</keyword>
<dbReference type="OrthoDB" id="7065534at2"/>
<sequence>MQRPSGHEVHVPLAVVRKLISDLIHTGDLRLRARRDTVEHLHARQTLGEDLRDWIQARIDVNERSAQKEAVAEMVDWLLERPELDDLFMADVDLYWMLRRRVWDIRDELAAGGADQTFATVGEADSSHAGEQTVVYTSPVTQKKPQASRFKFLGIDFPLFGASVDEASSYVGSGFCCVRQEKVEHAFELGISDYLCVSCDACGRDNFLDASDRASQPCRECGVEIAFPPFPDETPCIGYEALRAGGAALTKDTEFGMITWENAENGVTHGVPWIDPDRVEDVDIVELEEGWHAARLDPDDMWELLRTPSFVSWQGEFWLFSGGHPMVYVGAWTRVEFCMHAEDGKGEALFNEVVEDLPERDLWPELEPDGSVAAYVFRCPETGRLRASWDMP</sequence>
<evidence type="ECO:0000256" key="1">
    <source>
        <dbReference type="ARBA" id="ARBA00008525"/>
    </source>
</evidence>
<accession>A0A5B8YEQ5</accession>
<dbReference type="AlphaFoldDB" id="A0A4Y6Q0M2"/>
<proteinExistence type="inferred from homology"/>
<dbReference type="Proteomes" id="UP000315995">
    <property type="component" value="Chromosome"/>
</dbReference>
<evidence type="ECO:0000313" key="3">
    <source>
        <dbReference type="Proteomes" id="UP000315995"/>
    </source>
</evidence>
<dbReference type="RefSeq" id="WP_141199999.1">
    <property type="nucleotide sequence ID" value="NZ_CP041186.1"/>
</dbReference>
<evidence type="ECO:0000313" key="2">
    <source>
        <dbReference type="EMBL" id="QDG53545.1"/>
    </source>
</evidence>
<gene>
    <name evidence="2" type="ORF">FIV42_23215</name>
</gene>
<comment type="similarity">
    <text evidence="1">Belongs to the UPF0167 family.</text>
</comment>
<dbReference type="Pfam" id="PF03691">
    <property type="entry name" value="UPF0167"/>
    <property type="match status" value="1"/>
</dbReference>
<dbReference type="EMBL" id="CP041186">
    <property type="protein sequence ID" value="QDG53545.1"/>
    <property type="molecule type" value="Genomic_DNA"/>
</dbReference>
<reference evidence="2 3" key="1">
    <citation type="submission" date="2019-06" db="EMBL/GenBank/DDBJ databases">
        <title>Persicimonas caeni gen. nov., sp. nov., a predatory bacterium isolated from solar saltern.</title>
        <authorList>
            <person name="Wang S."/>
        </authorList>
    </citation>
    <scope>NUCLEOTIDE SEQUENCE [LARGE SCALE GENOMIC DNA]</scope>
    <source>
        <strain evidence="2 3">YN101</strain>
    </source>
</reference>